<accession>A0A1W2B7A6</accession>
<gene>
    <name evidence="2" type="ORF">SAMN04488524_2003</name>
</gene>
<dbReference type="Proteomes" id="UP000192756">
    <property type="component" value="Unassembled WGS sequence"/>
</dbReference>
<proteinExistence type="predicted"/>
<keyword evidence="3" id="KW-1185">Reference proteome</keyword>
<dbReference type="EMBL" id="FWXT01000001">
    <property type="protein sequence ID" value="SMC68816.1"/>
    <property type="molecule type" value="Genomic_DNA"/>
</dbReference>
<organism evidence="2 3">
    <name type="scientific">Pedobacter africanus</name>
    <dbReference type="NCBI Taxonomy" id="151894"/>
    <lineage>
        <taxon>Bacteria</taxon>
        <taxon>Pseudomonadati</taxon>
        <taxon>Bacteroidota</taxon>
        <taxon>Sphingobacteriia</taxon>
        <taxon>Sphingobacteriales</taxon>
        <taxon>Sphingobacteriaceae</taxon>
        <taxon>Pedobacter</taxon>
    </lineage>
</organism>
<sequence>MTMKNQPNQKNTARAQGKPTSDRMHHSVKLDKKQQGITNGGGQQSDQTSNRDNQRKREN</sequence>
<evidence type="ECO:0000313" key="2">
    <source>
        <dbReference type="EMBL" id="SMC68816.1"/>
    </source>
</evidence>
<feature type="compositionally biased region" description="Basic and acidic residues" evidence="1">
    <location>
        <begin position="20"/>
        <end position="34"/>
    </location>
</feature>
<feature type="region of interest" description="Disordered" evidence="1">
    <location>
        <begin position="1"/>
        <end position="59"/>
    </location>
</feature>
<evidence type="ECO:0000256" key="1">
    <source>
        <dbReference type="SAM" id="MobiDB-lite"/>
    </source>
</evidence>
<protein>
    <submittedName>
        <fullName evidence="2">Uncharacterized protein</fullName>
    </submittedName>
</protein>
<feature type="compositionally biased region" description="Polar residues" evidence="1">
    <location>
        <begin position="1"/>
        <end position="14"/>
    </location>
</feature>
<name>A0A1W2B7A6_9SPHI</name>
<evidence type="ECO:0000313" key="3">
    <source>
        <dbReference type="Proteomes" id="UP000192756"/>
    </source>
</evidence>
<reference evidence="3" key="1">
    <citation type="submission" date="2017-04" db="EMBL/GenBank/DDBJ databases">
        <authorList>
            <person name="Varghese N."/>
            <person name="Submissions S."/>
        </authorList>
    </citation>
    <scope>NUCLEOTIDE SEQUENCE [LARGE SCALE GENOMIC DNA]</scope>
    <source>
        <strain evidence="3">DSM 12126</strain>
    </source>
</reference>
<dbReference type="STRING" id="151894.SAMN04488524_2003"/>
<dbReference type="AlphaFoldDB" id="A0A1W2B7A6"/>